<dbReference type="InterPro" id="IPR018680">
    <property type="entry name" value="DUF2164"/>
</dbReference>
<sequence>MSLVSIPRQEKNQLIEDVQEYAEEQFGQPVGNITAEGLLDHILSLVTPYVYNQAIADTKRVLSDEWSRLDEELSVLERPMTRRR</sequence>
<organism evidence="1 2">
    <name type="scientific">Alicyclobacillus mengziensis</name>
    <dbReference type="NCBI Taxonomy" id="2931921"/>
    <lineage>
        <taxon>Bacteria</taxon>
        <taxon>Bacillati</taxon>
        <taxon>Bacillota</taxon>
        <taxon>Bacilli</taxon>
        <taxon>Bacillales</taxon>
        <taxon>Alicyclobacillaceae</taxon>
        <taxon>Alicyclobacillus</taxon>
    </lineage>
</organism>
<dbReference type="Pfam" id="PF09932">
    <property type="entry name" value="DUF2164"/>
    <property type="match status" value="1"/>
</dbReference>
<dbReference type="Proteomes" id="UP000663505">
    <property type="component" value="Chromosome"/>
</dbReference>
<dbReference type="AlphaFoldDB" id="A0A9X7Z6A7"/>
<proteinExistence type="predicted"/>
<dbReference type="KEGG" id="afx:JZ786_16080"/>
<name>A0A9X7Z6A7_9BACL</name>
<protein>
    <submittedName>
        <fullName evidence="1">DUF2164 domain-containing protein</fullName>
    </submittedName>
</protein>
<accession>A0A9X7Z6A7</accession>
<evidence type="ECO:0000313" key="2">
    <source>
        <dbReference type="Proteomes" id="UP000663505"/>
    </source>
</evidence>
<dbReference type="RefSeq" id="WP_206655410.1">
    <property type="nucleotide sequence ID" value="NZ_CP071182.1"/>
</dbReference>
<reference evidence="1 2" key="1">
    <citation type="submission" date="2021-02" db="EMBL/GenBank/DDBJ databases">
        <title>Alicyclobacillus curvatus sp. nov. and Alicyclobacillus mengziensis sp. nov., two acidophilic bacteria isolated from acid mine drainage.</title>
        <authorList>
            <person name="Huang Y."/>
        </authorList>
    </citation>
    <scope>NUCLEOTIDE SEQUENCE [LARGE SCALE GENOMIC DNA]</scope>
    <source>
        <strain evidence="1 2">S30H14</strain>
    </source>
</reference>
<gene>
    <name evidence="1" type="ORF">JZ786_16080</name>
</gene>
<dbReference type="EMBL" id="CP071182">
    <property type="protein sequence ID" value="QSO46038.1"/>
    <property type="molecule type" value="Genomic_DNA"/>
</dbReference>
<evidence type="ECO:0000313" key="1">
    <source>
        <dbReference type="EMBL" id="QSO46038.1"/>
    </source>
</evidence>
<keyword evidence="2" id="KW-1185">Reference proteome</keyword>